<feature type="domain" description="KATNIP" evidence="1">
    <location>
        <begin position="201"/>
        <end position="356"/>
    </location>
</feature>
<gene>
    <name evidence="2" type="ORF">OBRU01_18537</name>
</gene>
<proteinExistence type="predicted"/>
<accession>A0A0L7KVR3</accession>
<dbReference type="EMBL" id="JTDY01005311">
    <property type="protein sequence ID" value="KOB67124.1"/>
    <property type="molecule type" value="Genomic_DNA"/>
</dbReference>
<name>A0A0L7KVR3_OPEBR</name>
<evidence type="ECO:0000313" key="3">
    <source>
        <dbReference type="Proteomes" id="UP000037510"/>
    </source>
</evidence>
<dbReference type="STRING" id="104452.A0A0L7KVR3"/>
<dbReference type="Proteomes" id="UP000037510">
    <property type="component" value="Unassembled WGS sequence"/>
</dbReference>
<keyword evidence="3" id="KW-1185">Reference proteome</keyword>
<dbReference type="PANTHER" id="PTHR21534:SF0">
    <property type="entry name" value="KATANIN-INTERACTING PROTEIN"/>
    <property type="match status" value="1"/>
</dbReference>
<dbReference type="Pfam" id="PF14652">
    <property type="entry name" value="DUF4457"/>
    <property type="match status" value="3"/>
</dbReference>
<evidence type="ECO:0000313" key="2">
    <source>
        <dbReference type="EMBL" id="KOB67124.1"/>
    </source>
</evidence>
<sequence length="492" mass="55599">MAQGWQTVRMGLNTQTGTEQSHCGSKTLPRYLQSGRRKYRGNLDWGDSSKGTSYDFLTDLLPHYVTPRHKRLNNIVDKDFYDVILGPRPLEDKVRRKPNPKDVTNALQNNLLKPTVKNTTKKQASLVSVSNKSVKQDKVKSEFIIPELPIGRLLEIKVFSNWGDKQFVGLNGIEMFDSSGNVVDIEKIWTDCETGDGTAQGRVQNLADGVVRTRDERHAWTAPAPHAAPLALSALLATNTQLALLRIWNYNKSRIYSTRGVRLVQIKLDDQVIFYGEIARASGELKGPPSSFGDHFQALLKDNEPVSNASNETRPATANSTMHPLSPNKLLQDLDSENETKYVATTIKLTLMSNWGLELLCYNDPVKVYRAYAYKALISEDQGPSSSLIECKHLFNGRNISDEFEDMWCTEFDAGAEFCHIVLELKEPSEVTSIRIWNYNGSMELSYAGVRHARIHLDGEMLHYRPVLLRRAPGHVYYDYVHQLELATVDDR</sequence>
<dbReference type="InterPro" id="IPR027859">
    <property type="entry name" value="KATNIP_dom"/>
</dbReference>
<feature type="domain" description="KATNIP" evidence="1">
    <location>
        <begin position="117"/>
        <end position="187"/>
    </location>
</feature>
<dbReference type="AlphaFoldDB" id="A0A0L7KVR3"/>
<organism evidence="2 3">
    <name type="scientific">Operophtera brumata</name>
    <name type="common">Winter moth</name>
    <name type="synonym">Phalaena brumata</name>
    <dbReference type="NCBI Taxonomy" id="104452"/>
    <lineage>
        <taxon>Eukaryota</taxon>
        <taxon>Metazoa</taxon>
        <taxon>Ecdysozoa</taxon>
        <taxon>Arthropoda</taxon>
        <taxon>Hexapoda</taxon>
        <taxon>Insecta</taxon>
        <taxon>Pterygota</taxon>
        <taxon>Neoptera</taxon>
        <taxon>Endopterygota</taxon>
        <taxon>Lepidoptera</taxon>
        <taxon>Glossata</taxon>
        <taxon>Ditrysia</taxon>
        <taxon>Geometroidea</taxon>
        <taxon>Geometridae</taxon>
        <taxon>Larentiinae</taxon>
        <taxon>Operophtera</taxon>
    </lineage>
</organism>
<evidence type="ECO:0000259" key="1">
    <source>
        <dbReference type="Pfam" id="PF14652"/>
    </source>
</evidence>
<protein>
    <recommendedName>
        <fullName evidence="1">KATNIP domain-containing protein</fullName>
    </recommendedName>
</protein>
<dbReference type="PANTHER" id="PTHR21534">
    <property type="entry name" value="KATANIN-INTERACTING PROTEIN"/>
    <property type="match status" value="1"/>
</dbReference>
<comment type="caution">
    <text evidence="2">The sequence shown here is derived from an EMBL/GenBank/DDBJ whole genome shotgun (WGS) entry which is preliminary data.</text>
</comment>
<dbReference type="InterPro" id="IPR026704">
    <property type="entry name" value="KATNIP"/>
</dbReference>
<feature type="domain" description="KATNIP" evidence="1">
    <location>
        <begin position="392"/>
        <end position="490"/>
    </location>
</feature>
<reference evidence="2 3" key="1">
    <citation type="journal article" date="2015" name="Genome Biol. Evol.">
        <title>The genome of winter moth (Operophtera brumata) provides a genomic perspective on sexual dimorphism and phenology.</title>
        <authorList>
            <person name="Derks M.F."/>
            <person name="Smit S."/>
            <person name="Salis L."/>
            <person name="Schijlen E."/>
            <person name="Bossers A."/>
            <person name="Mateman C."/>
            <person name="Pijl A.S."/>
            <person name="de Ridder D."/>
            <person name="Groenen M.A."/>
            <person name="Visser M.E."/>
            <person name="Megens H.J."/>
        </authorList>
    </citation>
    <scope>NUCLEOTIDE SEQUENCE [LARGE SCALE GENOMIC DNA]</scope>
    <source>
        <strain evidence="2">WM2013NL</strain>
        <tissue evidence="2">Head and thorax</tissue>
    </source>
</reference>